<dbReference type="HOGENOM" id="CLU_2875250_0_0_2"/>
<dbReference type="EMBL" id="CP002818">
    <property type="protein sequence ID" value="AGE74213.1"/>
    <property type="molecule type" value="Genomic_DNA"/>
</dbReference>
<gene>
    <name evidence="1" type="ORF">SacRon12I_09955</name>
</gene>
<evidence type="ECO:0000313" key="2">
    <source>
        <dbReference type="Proteomes" id="UP000011280"/>
    </source>
</evidence>
<sequence length="63" mass="7140">MVGKYINFSLLFFSVDGQGGNLKGEIRIRTISLIMSLRLGICQRIEEVTLIIVVEEISIRSIR</sequence>
<dbReference type="Proteomes" id="UP000011280">
    <property type="component" value="Chromosome"/>
</dbReference>
<evidence type="ECO:0000313" key="1">
    <source>
        <dbReference type="EMBL" id="AGE74213.1"/>
    </source>
</evidence>
<accession>M1IFN9</accession>
<protein>
    <submittedName>
        <fullName evidence="1">Uncharacterized protein</fullName>
    </submittedName>
</protein>
<dbReference type="KEGG" id="sacr:SacRon12I_09955"/>
<organism evidence="2">
    <name type="scientific">Sulfolobus acidocaldarius Ron12/I</name>
    <dbReference type="NCBI Taxonomy" id="1028567"/>
    <lineage>
        <taxon>Archaea</taxon>
        <taxon>Thermoproteota</taxon>
        <taxon>Thermoprotei</taxon>
        <taxon>Sulfolobales</taxon>
        <taxon>Sulfolobaceae</taxon>
        <taxon>Sulfolobus</taxon>
    </lineage>
</organism>
<proteinExistence type="predicted"/>
<dbReference type="AlphaFoldDB" id="M1IFN9"/>
<reference evidence="1 2" key="1">
    <citation type="journal article" date="2012" name="ISME J.">
        <title>Genomic evidence of rapid, global-scale gene flow in a Sulfolobus species.</title>
        <authorList>
            <person name="Mao D."/>
            <person name="Grogan D."/>
        </authorList>
    </citation>
    <scope>NUCLEOTIDE SEQUENCE [LARGE SCALE GENOMIC DNA]</scope>
    <source>
        <strain evidence="1 2">Ron12/I</strain>
    </source>
</reference>
<name>M1IFN9_9CREN</name>